<keyword evidence="1" id="KW-0472">Membrane</keyword>
<evidence type="ECO:0000313" key="3">
    <source>
        <dbReference type="Proteomes" id="UP000199012"/>
    </source>
</evidence>
<dbReference type="Proteomes" id="UP000199012">
    <property type="component" value="Unassembled WGS sequence"/>
</dbReference>
<reference evidence="2 3" key="1">
    <citation type="submission" date="2016-10" db="EMBL/GenBank/DDBJ databases">
        <authorList>
            <person name="de Groot N.N."/>
        </authorList>
    </citation>
    <scope>NUCLEOTIDE SEQUENCE [LARGE SCALE GENOMIC DNA]</scope>
    <source>
        <strain evidence="2 3">CGMCC 4.6945</strain>
    </source>
</reference>
<feature type="transmembrane region" description="Helical" evidence="1">
    <location>
        <begin position="12"/>
        <end position="34"/>
    </location>
</feature>
<dbReference type="RefSeq" id="WP_090032189.1">
    <property type="nucleotide sequence ID" value="NZ_BONM01000006.1"/>
</dbReference>
<organism evidence="2 3">
    <name type="scientific">Cellulomonas marina</name>
    <dbReference type="NCBI Taxonomy" id="988821"/>
    <lineage>
        <taxon>Bacteria</taxon>
        <taxon>Bacillati</taxon>
        <taxon>Actinomycetota</taxon>
        <taxon>Actinomycetes</taxon>
        <taxon>Micrococcales</taxon>
        <taxon>Cellulomonadaceae</taxon>
        <taxon>Cellulomonas</taxon>
    </lineage>
</organism>
<keyword evidence="1" id="KW-1133">Transmembrane helix</keyword>
<proteinExistence type="predicted"/>
<dbReference type="OrthoDB" id="3215846at2"/>
<keyword evidence="3" id="KW-1185">Reference proteome</keyword>
<protein>
    <recommendedName>
        <fullName evidence="4">DUF2993 domain-containing protein</fullName>
    </recommendedName>
</protein>
<sequence>MSARAADGRRAGRWAVLVAVLVLVAVVLGGLWWADGWAGRRVRDGVALAVAEAVPGARGEPEVVVHGWPVLTQLVAGRLERVDVRLDGATLDGVDVTDVSGRLRGVSTGVAPTAEDAVLHATVPVASLQALVDEQVDVDTELAVRDGALTADLEVLRLPVRVELGLRVEDARLLVDVVGGTVASARVDVDDLPGVLASRVQGLEVPVAGLPAGLALTDAEVVADGVRVRAAGTDVVLTASS</sequence>
<dbReference type="InterPro" id="IPR021373">
    <property type="entry name" value="DUF2993"/>
</dbReference>
<evidence type="ECO:0008006" key="4">
    <source>
        <dbReference type="Google" id="ProtNLM"/>
    </source>
</evidence>
<dbReference type="STRING" id="988821.SAMN05421867_10631"/>
<keyword evidence="1" id="KW-0812">Transmembrane</keyword>
<accession>A0A1I0XZ58</accession>
<evidence type="ECO:0000256" key="1">
    <source>
        <dbReference type="SAM" id="Phobius"/>
    </source>
</evidence>
<dbReference type="EMBL" id="FOKA01000006">
    <property type="protein sequence ID" value="SFB05438.1"/>
    <property type="molecule type" value="Genomic_DNA"/>
</dbReference>
<gene>
    <name evidence="2" type="ORF">SAMN05421867_10631</name>
</gene>
<evidence type="ECO:0000313" key="2">
    <source>
        <dbReference type="EMBL" id="SFB05438.1"/>
    </source>
</evidence>
<dbReference type="Pfam" id="PF11209">
    <property type="entry name" value="LmeA"/>
    <property type="match status" value="1"/>
</dbReference>
<dbReference type="AlphaFoldDB" id="A0A1I0XZ58"/>
<name>A0A1I0XZ58_9CELL</name>